<feature type="transmembrane region" description="Helical" evidence="9">
    <location>
        <begin position="159"/>
        <end position="178"/>
    </location>
</feature>
<dbReference type="InterPro" id="IPR039421">
    <property type="entry name" value="Type_1_exporter"/>
</dbReference>
<dbReference type="AlphaFoldDB" id="A0A377J1R1"/>
<evidence type="ECO:0000313" key="13">
    <source>
        <dbReference type="Proteomes" id="UP000254841"/>
    </source>
</evidence>
<dbReference type="Proteomes" id="UP000254841">
    <property type="component" value="Unassembled WGS sequence"/>
</dbReference>
<protein>
    <submittedName>
        <fullName evidence="12">Lipid export ABC transport protein</fullName>
        <ecNumber evidence="12">3.6.3.-</ecNumber>
    </submittedName>
</protein>
<evidence type="ECO:0000256" key="9">
    <source>
        <dbReference type="SAM" id="Phobius"/>
    </source>
</evidence>
<dbReference type="EC" id="3.6.3.-" evidence="12"/>
<dbReference type="EMBL" id="UGHV01000001">
    <property type="protein sequence ID" value="STO96289.1"/>
    <property type="molecule type" value="Genomic_DNA"/>
</dbReference>
<gene>
    <name evidence="12" type="primary">msbA_1</name>
    <name evidence="12" type="ORF">NCTC12410_00098</name>
</gene>
<dbReference type="GO" id="GO:0005524">
    <property type="term" value="F:ATP binding"/>
    <property type="evidence" value="ECO:0007669"/>
    <property type="project" value="UniProtKB-KW"/>
</dbReference>
<dbReference type="Pfam" id="PF00005">
    <property type="entry name" value="ABC_tran"/>
    <property type="match status" value="1"/>
</dbReference>
<evidence type="ECO:0000256" key="3">
    <source>
        <dbReference type="ARBA" id="ARBA00022475"/>
    </source>
</evidence>
<evidence type="ECO:0000259" key="10">
    <source>
        <dbReference type="PROSITE" id="PS50893"/>
    </source>
</evidence>
<evidence type="ECO:0000259" key="11">
    <source>
        <dbReference type="PROSITE" id="PS50929"/>
    </source>
</evidence>
<dbReference type="GO" id="GO:0005886">
    <property type="term" value="C:plasma membrane"/>
    <property type="evidence" value="ECO:0007669"/>
    <property type="project" value="UniProtKB-SubCell"/>
</dbReference>
<keyword evidence="4 9" id="KW-0812">Transmembrane</keyword>
<evidence type="ECO:0000313" key="12">
    <source>
        <dbReference type="EMBL" id="STO96289.1"/>
    </source>
</evidence>
<keyword evidence="2" id="KW-0813">Transport</keyword>
<name>A0A377J1R1_9HELI</name>
<evidence type="ECO:0000256" key="2">
    <source>
        <dbReference type="ARBA" id="ARBA00022448"/>
    </source>
</evidence>
<comment type="subcellular location">
    <subcellularLocation>
        <location evidence="1">Cell membrane</location>
        <topology evidence="1">Multi-pass membrane protein</topology>
    </subcellularLocation>
</comment>
<keyword evidence="3" id="KW-1003">Cell membrane</keyword>
<dbReference type="GO" id="GO:0016887">
    <property type="term" value="F:ATP hydrolysis activity"/>
    <property type="evidence" value="ECO:0007669"/>
    <property type="project" value="InterPro"/>
</dbReference>
<dbReference type="PROSITE" id="PS50929">
    <property type="entry name" value="ABC_TM1F"/>
    <property type="match status" value="1"/>
</dbReference>
<evidence type="ECO:0000256" key="6">
    <source>
        <dbReference type="ARBA" id="ARBA00022840"/>
    </source>
</evidence>
<keyword evidence="8 9" id="KW-0472">Membrane</keyword>
<dbReference type="PROSITE" id="PS50893">
    <property type="entry name" value="ABC_TRANSPORTER_2"/>
    <property type="match status" value="1"/>
</dbReference>
<evidence type="ECO:0000256" key="7">
    <source>
        <dbReference type="ARBA" id="ARBA00022989"/>
    </source>
</evidence>
<dbReference type="GO" id="GO:0015421">
    <property type="term" value="F:ABC-type oligopeptide transporter activity"/>
    <property type="evidence" value="ECO:0007669"/>
    <property type="project" value="TreeGrafter"/>
</dbReference>
<dbReference type="InterPro" id="IPR003593">
    <property type="entry name" value="AAA+_ATPase"/>
</dbReference>
<keyword evidence="7 9" id="KW-1133">Transmembrane helix</keyword>
<dbReference type="SUPFAM" id="SSF90123">
    <property type="entry name" value="ABC transporter transmembrane region"/>
    <property type="match status" value="1"/>
</dbReference>
<dbReference type="Gene3D" id="3.40.50.300">
    <property type="entry name" value="P-loop containing nucleotide triphosphate hydrolases"/>
    <property type="match status" value="1"/>
</dbReference>
<reference evidence="12 13" key="1">
    <citation type="submission" date="2018-06" db="EMBL/GenBank/DDBJ databases">
        <authorList>
            <consortium name="Pathogen Informatics"/>
            <person name="Doyle S."/>
        </authorList>
    </citation>
    <scope>NUCLEOTIDE SEQUENCE [LARGE SCALE GENOMIC DNA]</scope>
    <source>
        <strain evidence="12 13">NCTC12410</strain>
    </source>
</reference>
<organism evidence="12 13">
    <name type="scientific">Helicobacter canis</name>
    <dbReference type="NCBI Taxonomy" id="29419"/>
    <lineage>
        <taxon>Bacteria</taxon>
        <taxon>Pseudomonadati</taxon>
        <taxon>Campylobacterota</taxon>
        <taxon>Epsilonproteobacteria</taxon>
        <taxon>Campylobacterales</taxon>
        <taxon>Helicobacteraceae</taxon>
        <taxon>Helicobacter</taxon>
    </lineage>
</organism>
<feature type="domain" description="ABC transmembrane type-1" evidence="11">
    <location>
        <begin position="22"/>
        <end position="302"/>
    </location>
</feature>
<evidence type="ECO:0000256" key="1">
    <source>
        <dbReference type="ARBA" id="ARBA00004651"/>
    </source>
</evidence>
<sequence length="563" mass="62626">MKSFYARFYPYIKDYYFFFFCAICASALNAGCTASATYLVKPVLDKIFTEKDAAMLLLLPALFVATYFGKSVGAYAQNFFVNYIGLDIVRKIREDVLAHMLRLDLEFFNKMRKGELIARITNDIGLVRAAVSNYFADFMRESLTIIGLLCVVIYQNPRLAFYSLVVLPLAVLPILIIIRHLKRISRKTQEKNSDITAKISEVFNNTEIIKANNGEQIELEHYKRENHHFFKLGIKATLIGGLNGPIMETLGAVAIGVVIFVGGSEVIAGNMTTGEFGSFTTALFMLYTPIKRVIGIITSFQDALVGGERIGQILDLRPSIIDGDTILQAPLQELSINNVHLHYDEVAALNGVSLAVKRNEIVALVGRSGSGKSSLVNMILRLYDPSSGEITINGTNIKHFTQKSLRDHITIVTQRIFIFHDTIAANVAYGQEIDEARVIESLKKAQAWEFVEACENGIYTMLDEFGANLSGGQRQRIAIARAIYRDCDVIIFDEATSALDIHTEEAVRESIDTIKKDKIIILIAHRPSTISLASRVYCLDNGIITDITTPQGFLARDEAPHNA</sequence>
<dbReference type="CDD" id="cd18552">
    <property type="entry name" value="ABC_6TM_MsbA_like"/>
    <property type="match status" value="1"/>
</dbReference>
<dbReference type="Pfam" id="PF00664">
    <property type="entry name" value="ABC_membrane"/>
    <property type="match status" value="1"/>
</dbReference>
<dbReference type="FunFam" id="3.40.50.300:FF:000299">
    <property type="entry name" value="ABC transporter ATP-binding protein/permease"/>
    <property type="match status" value="1"/>
</dbReference>
<feature type="transmembrane region" description="Helical" evidence="9">
    <location>
        <begin position="52"/>
        <end position="69"/>
    </location>
</feature>
<dbReference type="RefSeq" id="WP_115010639.1">
    <property type="nucleotide sequence ID" value="NZ_UGHV01000001.1"/>
</dbReference>
<accession>A0A377J1R1</accession>
<keyword evidence="5" id="KW-0547">Nucleotide-binding</keyword>
<dbReference type="SUPFAM" id="SSF52540">
    <property type="entry name" value="P-loop containing nucleoside triphosphate hydrolases"/>
    <property type="match status" value="1"/>
</dbReference>
<dbReference type="InterPro" id="IPR003439">
    <property type="entry name" value="ABC_transporter-like_ATP-bd"/>
</dbReference>
<dbReference type="InterPro" id="IPR017871">
    <property type="entry name" value="ABC_transporter-like_CS"/>
</dbReference>
<keyword evidence="12" id="KW-0378">Hydrolase</keyword>
<dbReference type="Gene3D" id="1.20.1560.10">
    <property type="entry name" value="ABC transporter type 1, transmembrane domain"/>
    <property type="match status" value="1"/>
</dbReference>
<dbReference type="SMART" id="SM00382">
    <property type="entry name" value="AAA"/>
    <property type="match status" value="1"/>
</dbReference>
<dbReference type="OrthoDB" id="9760168at2"/>
<dbReference type="PANTHER" id="PTHR43394:SF1">
    <property type="entry name" value="ATP-BINDING CASSETTE SUB-FAMILY B MEMBER 10, MITOCHONDRIAL"/>
    <property type="match status" value="1"/>
</dbReference>
<dbReference type="InterPro" id="IPR011527">
    <property type="entry name" value="ABC1_TM_dom"/>
</dbReference>
<dbReference type="InterPro" id="IPR036640">
    <property type="entry name" value="ABC1_TM_sf"/>
</dbReference>
<feature type="domain" description="ABC transporter" evidence="10">
    <location>
        <begin position="334"/>
        <end position="563"/>
    </location>
</feature>
<feature type="transmembrane region" description="Helical" evidence="9">
    <location>
        <begin position="15"/>
        <end position="40"/>
    </location>
</feature>
<dbReference type="PROSITE" id="PS00211">
    <property type="entry name" value="ABC_TRANSPORTER_1"/>
    <property type="match status" value="1"/>
</dbReference>
<evidence type="ECO:0000256" key="8">
    <source>
        <dbReference type="ARBA" id="ARBA00023136"/>
    </source>
</evidence>
<proteinExistence type="predicted"/>
<evidence type="ECO:0000256" key="5">
    <source>
        <dbReference type="ARBA" id="ARBA00022741"/>
    </source>
</evidence>
<keyword evidence="6" id="KW-0067">ATP-binding</keyword>
<dbReference type="InterPro" id="IPR027417">
    <property type="entry name" value="P-loop_NTPase"/>
</dbReference>
<dbReference type="PANTHER" id="PTHR43394">
    <property type="entry name" value="ATP-DEPENDENT PERMEASE MDL1, MITOCHONDRIAL"/>
    <property type="match status" value="1"/>
</dbReference>
<evidence type="ECO:0000256" key="4">
    <source>
        <dbReference type="ARBA" id="ARBA00022692"/>
    </source>
</evidence>